<comment type="pathway">
    <text evidence="8 14">Sulfur metabolism; hydrogen sulfide biosynthesis; sulfite from sulfate.</text>
</comment>
<protein>
    <recommendedName>
        <fullName evidence="10 14">Adenosine 5'-phosphosulfate reductase</fullName>
        <shortName evidence="14">APS reductase</shortName>
        <ecNumber evidence="9 14">1.8.4.10</ecNumber>
    </recommendedName>
    <alternativeName>
        <fullName evidence="12 14">5'-adenylylsulfate reductase</fullName>
    </alternativeName>
    <alternativeName>
        <fullName evidence="11 14">Thioredoxin-dependent 5'-adenylylsulfate reductase</fullName>
    </alternativeName>
</protein>
<evidence type="ECO:0000259" key="15">
    <source>
        <dbReference type="Pfam" id="PF01507"/>
    </source>
</evidence>
<evidence type="ECO:0000256" key="3">
    <source>
        <dbReference type="ARBA" id="ARBA00022723"/>
    </source>
</evidence>
<evidence type="ECO:0000256" key="7">
    <source>
        <dbReference type="ARBA" id="ARBA00024298"/>
    </source>
</evidence>
<dbReference type="EC" id="1.8.4.10" evidence="9 14"/>
<dbReference type="GO" id="GO:0019379">
    <property type="term" value="P:sulfate assimilation, phosphoadenylyl sulfate reduction by phosphoadenylyl-sulfate reductase (thioredoxin)"/>
    <property type="evidence" value="ECO:0007669"/>
    <property type="project" value="UniProtKB-UniRule"/>
</dbReference>
<dbReference type="GO" id="GO:0004604">
    <property type="term" value="F:phosphoadenylyl-sulfate reductase (thioredoxin) activity"/>
    <property type="evidence" value="ECO:0007669"/>
    <property type="project" value="UniProtKB-UniRule"/>
</dbReference>
<dbReference type="InterPro" id="IPR004511">
    <property type="entry name" value="PAPS/APS_Rdtase"/>
</dbReference>
<feature type="binding site" evidence="14">
    <location>
        <position position="121"/>
    </location>
    <ligand>
        <name>[4Fe-4S] cluster</name>
        <dbReference type="ChEBI" id="CHEBI:49883"/>
    </ligand>
</feature>
<keyword evidence="17" id="KW-1185">Reference proteome</keyword>
<evidence type="ECO:0000256" key="12">
    <source>
        <dbReference type="ARBA" id="ARBA00032041"/>
    </source>
</evidence>
<dbReference type="RefSeq" id="WP_187084245.1">
    <property type="nucleotide sequence ID" value="NZ_JACORU010000012.1"/>
</dbReference>
<evidence type="ECO:0000256" key="4">
    <source>
        <dbReference type="ARBA" id="ARBA00023002"/>
    </source>
</evidence>
<evidence type="ECO:0000256" key="9">
    <source>
        <dbReference type="ARBA" id="ARBA00024386"/>
    </source>
</evidence>
<dbReference type="NCBIfam" id="NF002537">
    <property type="entry name" value="PRK02090.1"/>
    <property type="match status" value="1"/>
</dbReference>
<dbReference type="Gene3D" id="3.40.50.620">
    <property type="entry name" value="HUPs"/>
    <property type="match status" value="1"/>
</dbReference>
<dbReference type="SUPFAM" id="SSF52402">
    <property type="entry name" value="Adenine nucleotide alpha hydrolases-like"/>
    <property type="match status" value="1"/>
</dbReference>
<feature type="domain" description="Phosphoadenosine phosphosulphate reductase" evidence="15">
    <location>
        <begin position="35"/>
        <end position="207"/>
    </location>
</feature>
<comment type="catalytic activity">
    <reaction evidence="13 14">
        <text>[thioredoxin]-disulfide + sulfite + AMP + 2 H(+) = adenosine 5'-phosphosulfate + [thioredoxin]-dithiol</text>
        <dbReference type="Rhea" id="RHEA:21976"/>
        <dbReference type="Rhea" id="RHEA-COMP:10698"/>
        <dbReference type="Rhea" id="RHEA-COMP:10700"/>
        <dbReference type="ChEBI" id="CHEBI:15378"/>
        <dbReference type="ChEBI" id="CHEBI:17359"/>
        <dbReference type="ChEBI" id="CHEBI:29950"/>
        <dbReference type="ChEBI" id="CHEBI:50058"/>
        <dbReference type="ChEBI" id="CHEBI:58243"/>
        <dbReference type="ChEBI" id="CHEBI:456215"/>
        <dbReference type="EC" id="1.8.4.10"/>
    </reaction>
</comment>
<accession>A0A923S4M8</accession>
<dbReference type="GO" id="GO:0051539">
    <property type="term" value="F:4 iron, 4 sulfur cluster binding"/>
    <property type="evidence" value="ECO:0007669"/>
    <property type="project" value="UniProtKB-UniRule"/>
</dbReference>
<dbReference type="AlphaFoldDB" id="A0A923S4M8"/>
<comment type="caution">
    <text evidence="16">The sequence shown here is derived from an EMBL/GenBank/DDBJ whole genome shotgun (WGS) entry which is preliminary data.</text>
</comment>
<dbReference type="InterPro" id="IPR011798">
    <property type="entry name" value="APS_reductase"/>
</dbReference>
<dbReference type="HAMAP" id="MF_00063">
    <property type="entry name" value="CysH"/>
    <property type="match status" value="1"/>
</dbReference>
<dbReference type="GO" id="GO:0046872">
    <property type="term" value="F:metal ion binding"/>
    <property type="evidence" value="ECO:0007669"/>
    <property type="project" value="UniProtKB-KW"/>
</dbReference>
<organism evidence="16 17">
    <name type="scientific">Ramlibacter albus</name>
    <dbReference type="NCBI Taxonomy" id="2079448"/>
    <lineage>
        <taxon>Bacteria</taxon>
        <taxon>Pseudomonadati</taxon>
        <taxon>Pseudomonadota</taxon>
        <taxon>Betaproteobacteria</taxon>
        <taxon>Burkholderiales</taxon>
        <taxon>Comamonadaceae</taxon>
        <taxon>Ramlibacter</taxon>
    </lineage>
</organism>
<dbReference type="PIRSF" id="PIRSF000857">
    <property type="entry name" value="PAPS_reductase"/>
    <property type="match status" value="1"/>
</dbReference>
<dbReference type="GO" id="GO:0070814">
    <property type="term" value="P:hydrogen sulfide biosynthetic process"/>
    <property type="evidence" value="ECO:0007669"/>
    <property type="project" value="UniProtKB-UniRule"/>
</dbReference>
<feature type="active site" description="Nucleophile; cysteine thiosulfonate intermediate" evidence="14">
    <location>
        <position position="229"/>
    </location>
</feature>
<dbReference type="PANTHER" id="PTHR46482">
    <property type="entry name" value="5'-ADENYLYLSULFATE REDUCTASE 3, CHLOROPLASTIC"/>
    <property type="match status" value="1"/>
</dbReference>
<dbReference type="NCBIfam" id="TIGR00434">
    <property type="entry name" value="cysH"/>
    <property type="match status" value="1"/>
</dbReference>
<keyword evidence="5 14" id="KW-0408">Iron</keyword>
<evidence type="ECO:0000256" key="6">
    <source>
        <dbReference type="ARBA" id="ARBA00023014"/>
    </source>
</evidence>
<keyword evidence="4 14" id="KW-0560">Oxidoreductase</keyword>
<dbReference type="PANTHER" id="PTHR46482:SF9">
    <property type="entry name" value="5'-ADENYLYLSULFATE REDUCTASE 1, CHLOROPLASTIC"/>
    <property type="match status" value="1"/>
</dbReference>
<feature type="binding site" evidence="14">
    <location>
        <position position="201"/>
    </location>
    <ligand>
        <name>[4Fe-4S] cluster</name>
        <dbReference type="ChEBI" id="CHEBI:49883"/>
    </ligand>
</feature>
<comment type="subcellular location">
    <subcellularLocation>
        <location evidence="14">Cytoplasm</location>
    </subcellularLocation>
</comment>
<proteinExistence type="inferred from homology"/>
<dbReference type="NCBIfam" id="TIGR02055">
    <property type="entry name" value="APS_reductase"/>
    <property type="match status" value="1"/>
</dbReference>
<feature type="binding site" evidence="14">
    <location>
        <position position="204"/>
    </location>
    <ligand>
        <name>[4Fe-4S] cluster</name>
        <dbReference type="ChEBI" id="CHEBI:49883"/>
    </ligand>
</feature>
<dbReference type="GO" id="GO:0019344">
    <property type="term" value="P:cysteine biosynthetic process"/>
    <property type="evidence" value="ECO:0007669"/>
    <property type="project" value="InterPro"/>
</dbReference>
<evidence type="ECO:0000256" key="14">
    <source>
        <dbReference type="HAMAP-Rule" id="MF_00063"/>
    </source>
</evidence>
<evidence type="ECO:0000256" key="11">
    <source>
        <dbReference type="ARBA" id="ARBA00030894"/>
    </source>
</evidence>
<gene>
    <name evidence="14" type="primary">cysH</name>
    <name evidence="16" type="ORF">H8R02_25085</name>
</gene>
<reference evidence="16" key="1">
    <citation type="submission" date="2020-08" db="EMBL/GenBank/DDBJ databases">
        <title>Ramlibacter sp. GTP1 16S ribosomal RNA gene genome sequencing and assembly.</title>
        <authorList>
            <person name="Kang M."/>
        </authorList>
    </citation>
    <scope>NUCLEOTIDE SEQUENCE</scope>
    <source>
        <strain evidence="16">GTP1</strain>
    </source>
</reference>
<dbReference type="Pfam" id="PF01507">
    <property type="entry name" value="PAPS_reduct"/>
    <property type="match status" value="1"/>
</dbReference>
<dbReference type="InterPro" id="IPR002500">
    <property type="entry name" value="PAPS_reduct_dom"/>
</dbReference>
<keyword evidence="2 14" id="KW-0963">Cytoplasm</keyword>
<dbReference type="GO" id="GO:0043866">
    <property type="term" value="F:adenylyl-sulfate reductase (thioredoxin) activity"/>
    <property type="evidence" value="ECO:0007669"/>
    <property type="project" value="UniProtKB-EC"/>
</dbReference>
<keyword evidence="6 14" id="KW-0411">Iron-sulfur</keyword>
<sequence length="242" mass="27699">MGAIDLYARPSKDFDAKLAETQALLIRAAREHYPITQASSLGAEDVVITHIINSLELDIPVFVLETGMLHQQTLELLERTKATSRAPIHVYGPVREQVVHFVAREGKEPMYRSIELRKACCHIRKVEPLQRALEGKKAWITGLRREQSAARADVPLVDKSEPRVKLNPLANWTWNDVWHYIKLHKVDYNPLHDEFYPSIGCEPCTRAIAVGEDFRSGRWWWEDEKAKECGLHVKEQTLGETA</sequence>
<evidence type="ECO:0000313" key="16">
    <source>
        <dbReference type="EMBL" id="MBC5767764.1"/>
    </source>
</evidence>
<evidence type="ECO:0000256" key="1">
    <source>
        <dbReference type="ARBA" id="ARBA00009732"/>
    </source>
</evidence>
<dbReference type="Proteomes" id="UP000596827">
    <property type="component" value="Unassembled WGS sequence"/>
</dbReference>
<comment type="function">
    <text evidence="7 14">Catalyzes the formation of sulfite from adenosine 5'-phosphosulfate (APS) using thioredoxin as an electron donor.</text>
</comment>
<evidence type="ECO:0000256" key="5">
    <source>
        <dbReference type="ARBA" id="ARBA00023004"/>
    </source>
</evidence>
<evidence type="ECO:0000256" key="2">
    <source>
        <dbReference type="ARBA" id="ARBA00022490"/>
    </source>
</evidence>
<dbReference type="GO" id="GO:0005737">
    <property type="term" value="C:cytoplasm"/>
    <property type="evidence" value="ECO:0007669"/>
    <property type="project" value="UniProtKB-SubCell"/>
</dbReference>
<comment type="similarity">
    <text evidence="1 14">Belongs to the PAPS reductase family. CysH subfamily.</text>
</comment>
<dbReference type="CDD" id="cd23945">
    <property type="entry name" value="PAPS_reductase"/>
    <property type="match status" value="1"/>
</dbReference>
<name>A0A923S4M8_9BURK</name>
<evidence type="ECO:0000256" key="13">
    <source>
        <dbReference type="ARBA" id="ARBA00048441"/>
    </source>
</evidence>
<keyword evidence="3 14" id="KW-0479">Metal-binding</keyword>
<evidence type="ECO:0000256" key="10">
    <source>
        <dbReference type="ARBA" id="ARBA00029514"/>
    </source>
</evidence>
<feature type="binding site" evidence="14">
    <location>
        <position position="120"/>
    </location>
    <ligand>
        <name>[4Fe-4S] cluster</name>
        <dbReference type="ChEBI" id="CHEBI:49883"/>
    </ligand>
</feature>
<evidence type="ECO:0000256" key="8">
    <source>
        <dbReference type="ARBA" id="ARBA00024327"/>
    </source>
</evidence>
<dbReference type="EMBL" id="JACORU010000012">
    <property type="protein sequence ID" value="MBC5767764.1"/>
    <property type="molecule type" value="Genomic_DNA"/>
</dbReference>
<dbReference type="InterPro" id="IPR014729">
    <property type="entry name" value="Rossmann-like_a/b/a_fold"/>
</dbReference>
<evidence type="ECO:0000313" key="17">
    <source>
        <dbReference type="Proteomes" id="UP000596827"/>
    </source>
</evidence>
<comment type="cofactor">
    <cofactor evidence="14">
        <name>[4Fe-4S] cluster</name>
        <dbReference type="ChEBI" id="CHEBI:49883"/>
    </cofactor>
    <text evidence="14">Binds 1 [4Fe-4S] cluster per subunit.</text>
</comment>